<dbReference type="RefSeq" id="WP_218284037.1">
    <property type="nucleotide sequence ID" value="NZ_CP078093.1"/>
</dbReference>
<evidence type="ECO:0000256" key="6">
    <source>
        <dbReference type="SAM" id="Phobius"/>
    </source>
</evidence>
<protein>
    <submittedName>
        <fullName evidence="7">DUF445 family protein</fullName>
    </submittedName>
</protein>
<evidence type="ECO:0000313" key="7">
    <source>
        <dbReference type="EMBL" id="QXM07353.1"/>
    </source>
</evidence>
<dbReference type="InterPro" id="IPR007383">
    <property type="entry name" value="DUF445"/>
</dbReference>
<proteinExistence type="inferred from homology"/>
<organism evidence="7 8">
    <name type="scientific">Crassaminicella indica</name>
    <dbReference type="NCBI Taxonomy" id="2855394"/>
    <lineage>
        <taxon>Bacteria</taxon>
        <taxon>Bacillati</taxon>
        <taxon>Bacillota</taxon>
        <taxon>Clostridia</taxon>
        <taxon>Eubacteriales</taxon>
        <taxon>Clostridiaceae</taxon>
        <taxon>Crassaminicella</taxon>
    </lineage>
</organism>
<reference evidence="7" key="1">
    <citation type="submission" date="2021-07" db="EMBL/GenBank/DDBJ databases">
        <title>Complete genome sequence of Crassaminicella sp. 143-21, isolated from a deep-sea hydrothermal vent.</title>
        <authorList>
            <person name="Li X."/>
        </authorList>
    </citation>
    <scope>NUCLEOTIDE SEQUENCE</scope>
    <source>
        <strain evidence="7">143-21</strain>
    </source>
</reference>
<dbReference type="PANTHER" id="PTHR35791">
    <property type="entry name" value="UPF0754 MEMBRANE PROTEIN YHEB"/>
    <property type="match status" value="1"/>
</dbReference>
<evidence type="ECO:0000313" key="8">
    <source>
        <dbReference type="Proteomes" id="UP000886818"/>
    </source>
</evidence>
<dbReference type="Pfam" id="PF04286">
    <property type="entry name" value="DUF445"/>
    <property type="match status" value="1"/>
</dbReference>
<dbReference type="EMBL" id="CP078093">
    <property type="protein sequence ID" value="QXM07353.1"/>
    <property type="molecule type" value="Genomic_DNA"/>
</dbReference>
<evidence type="ECO:0000256" key="4">
    <source>
        <dbReference type="ARBA" id="ARBA00022989"/>
    </source>
</evidence>
<keyword evidence="4 6" id="KW-1133">Transmembrane helix</keyword>
<accession>A0ABX8RE88</accession>
<evidence type="ECO:0000256" key="3">
    <source>
        <dbReference type="ARBA" id="ARBA00022692"/>
    </source>
</evidence>
<evidence type="ECO:0000256" key="5">
    <source>
        <dbReference type="ARBA" id="ARBA00023136"/>
    </source>
</evidence>
<feature type="transmembrane region" description="Helical" evidence="6">
    <location>
        <begin position="177"/>
        <end position="196"/>
    </location>
</feature>
<dbReference type="Proteomes" id="UP000886818">
    <property type="component" value="Chromosome"/>
</dbReference>
<keyword evidence="3 6" id="KW-0812">Transmembrane</keyword>
<comment type="subcellular location">
    <subcellularLocation>
        <location evidence="1">Endomembrane system</location>
    </subcellularLocation>
</comment>
<dbReference type="PANTHER" id="PTHR35791:SF1">
    <property type="entry name" value="UPF0754 MEMBRANE PROTEIN YHEB"/>
    <property type="match status" value="1"/>
</dbReference>
<sequence length="197" mass="22433">MKLFVLAVVGAIIGWITNVLAIKFIFRPLKPINIPVLNMKIQGLIPKRKAELAKSVGEIVETELISMEEIIDKFIEDENKSEIIFNIKRKIKKIIDEKLPGFIPSAFKGMIESYIDEMIDKEADKAITELTEKLIHKATEKVKISKIIEEKINDFELEKLEEIVLCIAKKELKHIEILGAIIGCVIGFIQGIIIFMF</sequence>
<comment type="similarity">
    <text evidence="2">Belongs to the UPF0754 family.</text>
</comment>
<gene>
    <name evidence="7" type="ORF">KVH43_00830</name>
</gene>
<evidence type="ECO:0000256" key="1">
    <source>
        <dbReference type="ARBA" id="ARBA00004308"/>
    </source>
</evidence>
<keyword evidence="8" id="KW-1185">Reference proteome</keyword>
<keyword evidence="5 6" id="KW-0472">Membrane</keyword>
<evidence type="ECO:0000256" key="2">
    <source>
        <dbReference type="ARBA" id="ARBA00008053"/>
    </source>
</evidence>
<name>A0ABX8RE88_9CLOT</name>